<protein>
    <submittedName>
        <fullName evidence="1">Uncharacterized protein</fullName>
    </submittedName>
</protein>
<reference evidence="1" key="2">
    <citation type="journal article" date="2015" name="Data Brief">
        <title>Shoot transcriptome of the giant reed, Arundo donax.</title>
        <authorList>
            <person name="Barrero R.A."/>
            <person name="Guerrero F.D."/>
            <person name="Moolhuijzen P."/>
            <person name="Goolsby J.A."/>
            <person name="Tidwell J."/>
            <person name="Bellgard S.E."/>
            <person name="Bellgard M.I."/>
        </authorList>
    </citation>
    <scope>NUCLEOTIDE SEQUENCE</scope>
    <source>
        <tissue evidence="1">Shoot tissue taken approximately 20 cm above the soil surface</tissue>
    </source>
</reference>
<sequence>MSHKQQQCHIKS</sequence>
<name>A0A0A8ZYP9_ARUDO</name>
<organism evidence="1">
    <name type="scientific">Arundo donax</name>
    <name type="common">Giant reed</name>
    <name type="synonym">Donax arundinaceus</name>
    <dbReference type="NCBI Taxonomy" id="35708"/>
    <lineage>
        <taxon>Eukaryota</taxon>
        <taxon>Viridiplantae</taxon>
        <taxon>Streptophyta</taxon>
        <taxon>Embryophyta</taxon>
        <taxon>Tracheophyta</taxon>
        <taxon>Spermatophyta</taxon>
        <taxon>Magnoliopsida</taxon>
        <taxon>Liliopsida</taxon>
        <taxon>Poales</taxon>
        <taxon>Poaceae</taxon>
        <taxon>PACMAD clade</taxon>
        <taxon>Arundinoideae</taxon>
        <taxon>Arundineae</taxon>
        <taxon>Arundo</taxon>
    </lineage>
</organism>
<proteinExistence type="predicted"/>
<dbReference type="EMBL" id="GBRH01255042">
    <property type="protein sequence ID" value="JAD42853.1"/>
    <property type="molecule type" value="Transcribed_RNA"/>
</dbReference>
<evidence type="ECO:0000313" key="1">
    <source>
        <dbReference type="EMBL" id="JAD42853.1"/>
    </source>
</evidence>
<reference evidence="1" key="1">
    <citation type="submission" date="2014-09" db="EMBL/GenBank/DDBJ databases">
        <authorList>
            <person name="Magalhaes I.L.F."/>
            <person name="Oliveira U."/>
            <person name="Santos F.R."/>
            <person name="Vidigal T.H.D.A."/>
            <person name="Brescovit A.D."/>
            <person name="Santos A.J."/>
        </authorList>
    </citation>
    <scope>NUCLEOTIDE SEQUENCE</scope>
    <source>
        <tissue evidence="1">Shoot tissue taken approximately 20 cm above the soil surface</tissue>
    </source>
</reference>
<accession>A0A0A8ZYP9</accession>